<sequence>MSEAAYQRLWDSSHLILEELLDQESLLGEAVPDRERQSFQYRLSSLYLYYLGLLRRFDTLYDQMVQPQKRRLLRRLLDSVACRVLELKDDLVRADLCETHCLDQADLEVPIPKYFELEQSSILKDRERMLVELLSRLKPEISEGSFPMLSRTEAIILLQKAERARQGRLRATFMGEIRKEEERDRKIREEGRFKFSQDEAAITIQKVWKGYLQRKRTQQDRRTEMEFIGMPRIPDMLLTHWV</sequence>
<comment type="caution">
    <text evidence="1">The sequence shown here is derived from an EMBL/GenBank/DDBJ whole genome shotgun (WGS) entry which is preliminary data.</text>
</comment>
<dbReference type="PANTHER" id="PTHR14690">
    <property type="entry name" value="IQ MOTIF CONTAINING WITH AAA DOMAIN 1"/>
    <property type="match status" value="1"/>
</dbReference>
<dbReference type="InterPro" id="IPR052267">
    <property type="entry name" value="N-DRC_Component"/>
</dbReference>
<proteinExistence type="predicted"/>
<evidence type="ECO:0000313" key="2">
    <source>
        <dbReference type="Proteomes" id="UP000242450"/>
    </source>
</evidence>
<dbReference type="PROSITE" id="PS50096">
    <property type="entry name" value="IQ"/>
    <property type="match status" value="1"/>
</dbReference>
<gene>
    <name evidence="1" type="ORF">Celaphus_00012390</name>
</gene>
<dbReference type="PANTHER" id="PTHR14690:SF6">
    <property type="entry name" value="IQ AND AAA DOMAIN-CONTAINING PROTEIN 1-LIKE"/>
    <property type="match status" value="1"/>
</dbReference>
<dbReference type="AlphaFoldDB" id="A0A212CL70"/>
<reference evidence="1 2" key="1">
    <citation type="journal article" date="2018" name="Mol. Genet. Genomics">
        <title>The red deer Cervus elaphus genome CerEla1.0: sequencing, annotating, genes, and chromosomes.</title>
        <authorList>
            <person name="Bana N.A."/>
            <person name="Nyiri A."/>
            <person name="Nagy J."/>
            <person name="Frank K."/>
            <person name="Nagy T."/>
            <person name="Steger V."/>
            <person name="Schiller M."/>
            <person name="Lakatos P."/>
            <person name="Sugar L."/>
            <person name="Horn P."/>
            <person name="Barta E."/>
            <person name="Orosz L."/>
        </authorList>
    </citation>
    <scope>NUCLEOTIDE SEQUENCE [LARGE SCALE GENOMIC DNA]</scope>
    <source>
        <strain evidence="1">Hungarian</strain>
    </source>
</reference>
<dbReference type="Pfam" id="PF00612">
    <property type="entry name" value="IQ"/>
    <property type="match status" value="1"/>
</dbReference>
<dbReference type="OrthoDB" id="3046016at2759"/>
<evidence type="ECO:0000313" key="1">
    <source>
        <dbReference type="EMBL" id="OWK06652.1"/>
    </source>
</evidence>
<name>A0A212CL70_CEREH</name>
<accession>A0A212CL70</accession>
<keyword evidence="2" id="KW-1185">Reference proteome</keyword>
<organism evidence="1 2">
    <name type="scientific">Cervus elaphus hippelaphus</name>
    <name type="common">European red deer</name>
    <dbReference type="NCBI Taxonomy" id="46360"/>
    <lineage>
        <taxon>Eukaryota</taxon>
        <taxon>Metazoa</taxon>
        <taxon>Chordata</taxon>
        <taxon>Craniata</taxon>
        <taxon>Vertebrata</taxon>
        <taxon>Euteleostomi</taxon>
        <taxon>Mammalia</taxon>
        <taxon>Eutheria</taxon>
        <taxon>Laurasiatheria</taxon>
        <taxon>Artiodactyla</taxon>
        <taxon>Ruminantia</taxon>
        <taxon>Pecora</taxon>
        <taxon>Cervidae</taxon>
        <taxon>Cervinae</taxon>
        <taxon>Cervus</taxon>
    </lineage>
</organism>
<dbReference type="SMART" id="SM00015">
    <property type="entry name" value="IQ"/>
    <property type="match status" value="2"/>
</dbReference>
<dbReference type="InterPro" id="IPR000048">
    <property type="entry name" value="IQ_motif_EF-hand-BS"/>
</dbReference>
<dbReference type="Proteomes" id="UP000242450">
    <property type="component" value="Chromosome 18"/>
</dbReference>
<dbReference type="Gene3D" id="1.20.5.190">
    <property type="match status" value="1"/>
</dbReference>
<dbReference type="EMBL" id="MKHE01000018">
    <property type="protein sequence ID" value="OWK06652.1"/>
    <property type="molecule type" value="Genomic_DNA"/>
</dbReference>
<protein>
    <submittedName>
        <fullName evidence="1">Uncharacterized protein</fullName>
    </submittedName>
</protein>